<dbReference type="EMBL" id="OP413838">
    <property type="protein sequence ID" value="UYL64875.1"/>
    <property type="molecule type" value="Genomic_DNA"/>
</dbReference>
<organism evidence="1 2">
    <name type="scientific">Methanophagales virus PBV299</name>
    <dbReference type="NCBI Taxonomy" id="2987730"/>
    <lineage>
        <taxon>Viruses</taxon>
        <taxon>Duplodnaviria</taxon>
        <taxon>Heunggongvirae</taxon>
        <taxon>Uroviricota</taxon>
        <taxon>Caudoviricetes</taxon>
        <taxon>Nakonvirales</taxon>
        <taxon>Ahpuchviridae</taxon>
        <taxon>Kisinvirus</taxon>
        <taxon>Kisinvirus pescaderoense</taxon>
    </lineage>
</organism>
<evidence type="ECO:0000313" key="2">
    <source>
        <dbReference type="Proteomes" id="UP001156193"/>
    </source>
</evidence>
<accession>A0ABY6GNF1</accession>
<proteinExistence type="predicted"/>
<dbReference type="Proteomes" id="UP001156193">
    <property type="component" value="Segment"/>
</dbReference>
<name>A0ABY6GNF1_9CAUD</name>
<keyword evidence="2" id="KW-1185">Reference proteome</keyword>
<reference evidence="1 2" key="1">
    <citation type="submission" date="2022-09" db="EMBL/GenBank/DDBJ databases">
        <title>Evolutionary Diversification of Methanotrophic Ca. Methanophagales (ANME-1) and Their Expansive Virome.</title>
        <authorList>
            <person name="Laso-Perez R."/>
            <person name="Wu F."/>
            <person name="Cremiere A."/>
            <person name="Speth D."/>
            <person name="Magyar J.S."/>
            <person name="Krupovic M."/>
            <person name="Orphan V.J."/>
        </authorList>
    </citation>
    <scope>NUCLEOTIDE SEQUENCE [LARGE SCALE GENOMIC DNA]</scope>
    <source>
        <strain evidence="1">PBV299</strain>
    </source>
</reference>
<protein>
    <submittedName>
        <fullName evidence="1">Uncharacterized protein</fullName>
    </submittedName>
</protein>
<evidence type="ECO:0000313" key="1">
    <source>
        <dbReference type="EMBL" id="UYL64875.1"/>
    </source>
</evidence>
<sequence length="154" mass="18173">MKEIELEKGPNKYYIQLSMWGGTMKSEVKKIIKKELEKYKQKVVRILDKQYTLYIVPELCDEDLNIFEGFLFVEANNKSEVSYLKTRYKPPVSGYAPRIGIILYDGHLLLKDYRKNKHIIKTLKKINKTFLNKLKKALSEPKEENLSKLLIEVM</sequence>
<gene>
    <name evidence="1" type="ORF">OFDIEDLO_00079</name>
</gene>